<dbReference type="NCBIfam" id="TIGR01417">
    <property type="entry name" value="PTS_I_fam"/>
    <property type="match status" value="1"/>
</dbReference>
<dbReference type="GO" id="GO:0008965">
    <property type="term" value="F:phosphoenolpyruvate-protein phosphotransferase activity"/>
    <property type="evidence" value="ECO:0007669"/>
    <property type="project" value="UniProtKB-EC"/>
</dbReference>
<keyword evidence="6" id="KW-0813">Transport</keyword>
<dbReference type="InterPro" id="IPR006318">
    <property type="entry name" value="PTS_EI-like"/>
</dbReference>
<evidence type="ECO:0000256" key="6">
    <source>
        <dbReference type="ARBA" id="ARBA00022448"/>
    </source>
</evidence>
<dbReference type="RefSeq" id="WP_258330772.1">
    <property type="nucleotide sequence ID" value="NZ_JAPTGG010000003.1"/>
</dbReference>
<dbReference type="PANTHER" id="PTHR46244:SF1">
    <property type="entry name" value="PHOSPHOENOLPYRUVATE-DEPENDENT PHOSPHOTRANSFERASE SYSTEM"/>
    <property type="match status" value="1"/>
</dbReference>
<dbReference type="PRINTS" id="PR01736">
    <property type="entry name" value="PHPHTRNFRASE"/>
</dbReference>
<evidence type="ECO:0000256" key="12">
    <source>
        <dbReference type="ARBA" id="ARBA00022777"/>
    </source>
</evidence>
<reference evidence="15 16" key="1">
    <citation type="submission" date="2022-12" db="EMBL/GenBank/DDBJ databases">
        <title>Dasania phycosphaerae sp. nov., isolated from particulate material of the south coast of Korea.</title>
        <authorList>
            <person name="Jiang Y."/>
        </authorList>
    </citation>
    <scope>NUCLEOTIDE SEQUENCE [LARGE SCALE GENOMIC DNA]</scope>
    <source>
        <strain evidence="15 16">GY-19</strain>
    </source>
</reference>
<organism evidence="15 16">
    <name type="scientific">Dasania phycosphaerae</name>
    <dbReference type="NCBI Taxonomy" id="2950436"/>
    <lineage>
        <taxon>Bacteria</taxon>
        <taxon>Pseudomonadati</taxon>
        <taxon>Pseudomonadota</taxon>
        <taxon>Gammaproteobacteria</taxon>
        <taxon>Cellvibrionales</taxon>
        <taxon>Spongiibacteraceae</taxon>
        <taxon>Dasania</taxon>
    </lineage>
</organism>
<keyword evidence="7" id="KW-0963">Cytoplasm</keyword>
<dbReference type="NCBIfam" id="NF008283">
    <property type="entry name" value="PRK11061.1"/>
    <property type="match status" value="1"/>
</dbReference>
<dbReference type="Gene3D" id="3.30.450.40">
    <property type="match status" value="1"/>
</dbReference>
<dbReference type="SUPFAM" id="SSF52009">
    <property type="entry name" value="Phosphohistidine domain"/>
    <property type="match status" value="1"/>
</dbReference>
<comment type="subcellular location">
    <subcellularLocation>
        <location evidence="3">Cytoplasm</location>
    </subcellularLocation>
</comment>
<gene>
    <name evidence="15" type="primary">ptsP</name>
    <name evidence="15" type="ORF">O0V09_05380</name>
</gene>
<dbReference type="InterPro" id="IPR015813">
    <property type="entry name" value="Pyrv/PenolPyrv_kinase-like_dom"/>
</dbReference>
<dbReference type="PROSITE" id="PS00742">
    <property type="entry name" value="PEP_ENZYMES_2"/>
    <property type="match status" value="1"/>
</dbReference>
<dbReference type="Gene3D" id="1.10.274.10">
    <property type="entry name" value="PtsI, HPr-binding domain"/>
    <property type="match status" value="1"/>
</dbReference>
<comment type="similarity">
    <text evidence="4">Belongs to the PEP-utilizing enzyme family.</text>
</comment>
<comment type="caution">
    <text evidence="15">The sequence shown here is derived from an EMBL/GenBank/DDBJ whole genome shotgun (WGS) entry which is preliminary data.</text>
</comment>
<dbReference type="InterPro" id="IPR000121">
    <property type="entry name" value="PEP_util_C"/>
</dbReference>
<feature type="domain" description="GAF" evidence="14">
    <location>
        <begin position="17"/>
        <end position="164"/>
    </location>
</feature>
<dbReference type="SMART" id="SM00065">
    <property type="entry name" value="GAF"/>
    <property type="match status" value="1"/>
</dbReference>
<dbReference type="Pfam" id="PF01590">
    <property type="entry name" value="GAF"/>
    <property type="match status" value="1"/>
</dbReference>
<dbReference type="Pfam" id="PF05524">
    <property type="entry name" value="PEP-utilisers_N"/>
    <property type="match status" value="1"/>
</dbReference>
<dbReference type="EC" id="2.7.3.9" evidence="5"/>
<dbReference type="SUPFAM" id="SSF51621">
    <property type="entry name" value="Phosphoenolpyruvate/pyruvate domain"/>
    <property type="match status" value="1"/>
</dbReference>
<evidence type="ECO:0000313" key="15">
    <source>
        <dbReference type="EMBL" id="MCZ0864620.1"/>
    </source>
</evidence>
<protein>
    <recommendedName>
        <fullName evidence="5">phosphoenolpyruvate--protein phosphotransferase</fullName>
        <ecNumber evidence="5">2.7.3.9</ecNumber>
    </recommendedName>
</protein>
<accession>A0A9J6RJM7</accession>
<dbReference type="EMBL" id="JAPTGG010000003">
    <property type="protein sequence ID" value="MCZ0864620.1"/>
    <property type="molecule type" value="Genomic_DNA"/>
</dbReference>
<dbReference type="InterPro" id="IPR036637">
    <property type="entry name" value="Phosphohistidine_dom_sf"/>
</dbReference>
<keyword evidence="13" id="KW-0460">Magnesium</keyword>
<dbReference type="Pfam" id="PF00391">
    <property type="entry name" value="PEP-utilizers"/>
    <property type="match status" value="1"/>
</dbReference>
<comment type="cofactor">
    <cofactor evidence="2">
        <name>Mg(2+)</name>
        <dbReference type="ChEBI" id="CHEBI:18420"/>
    </cofactor>
</comment>
<dbReference type="InterPro" id="IPR008279">
    <property type="entry name" value="PEP-util_enz_mobile_dom"/>
</dbReference>
<dbReference type="SUPFAM" id="SSF55781">
    <property type="entry name" value="GAF domain-like"/>
    <property type="match status" value="1"/>
</dbReference>
<dbReference type="Proteomes" id="UP001069090">
    <property type="component" value="Unassembled WGS sequence"/>
</dbReference>
<dbReference type="InterPro" id="IPR029016">
    <property type="entry name" value="GAF-like_dom_sf"/>
</dbReference>
<evidence type="ECO:0000313" key="16">
    <source>
        <dbReference type="Proteomes" id="UP001069090"/>
    </source>
</evidence>
<evidence type="ECO:0000256" key="9">
    <source>
        <dbReference type="ARBA" id="ARBA00022679"/>
    </source>
</evidence>
<dbReference type="GO" id="GO:0046872">
    <property type="term" value="F:metal ion binding"/>
    <property type="evidence" value="ECO:0007669"/>
    <property type="project" value="UniProtKB-KW"/>
</dbReference>
<evidence type="ECO:0000256" key="10">
    <source>
        <dbReference type="ARBA" id="ARBA00022683"/>
    </source>
</evidence>
<dbReference type="GO" id="GO:0009401">
    <property type="term" value="P:phosphoenolpyruvate-dependent sugar phosphotransferase system"/>
    <property type="evidence" value="ECO:0007669"/>
    <property type="project" value="UniProtKB-KW"/>
</dbReference>
<evidence type="ECO:0000256" key="1">
    <source>
        <dbReference type="ARBA" id="ARBA00000683"/>
    </source>
</evidence>
<dbReference type="InterPro" id="IPR003018">
    <property type="entry name" value="GAF"/>
</dbReference>
<keyword evidence="10" id="KW-0598">Phosphotransferase system</keyword>
<dbReference type="InterPro" id="IPR008731">
    <property type="entry name" value="PTS_EIN"/>
</dbReference>
<name>A0A9J6RJM7_9GAMM</name>
<dbReference type="InterPro" id="IPR036618">
    <property type="entry name" value="PtsI_HPr-bd_sf"/>
</dbReference>
<keyword evidence="9 15" id="KW-0808">Transferase</keyword>
<evidence type="ECO:0000256" key="13">
    <source>
        <dbReference type="ARBA" id="ARBA00022842"/>
    </source>
</evidence>
<sequence length="767" mass="84983">MLESLRIIVQELNSIRGLQPVLDTIATRVRDAIGTEVCTVYLRDQKTDRYIFMATEGLNREFIGKASVGSHEGLVGQVARREEPINLQNAMADPHFICLPGIGEEAYRGFLGVPIIHQRTVLGVLVVQQKSQRRFDEDEEAFLVTVSAQLAGVIAHAQVTGSIGLLSEDEDEKLAGGKFDGVSGSAGVCIGTGVVVTPTADLYSVPDRSSTNIELELKFFNQCLQAVRKDIEELSGKLASRLAREEQALFDVYLSMLDDNALPLEVCQRIEQGQWAQGAVSQVIRAHVDTFESMNDPYLKERATDVKDLGRRVLAYLQLTDDEELIYPDQTILIGEELTASMLAEVPPEKLAGLVSVRGSANSHVAIFARSLGIPTVMGVQDLPFTKLEGREIILDGYNGHVHYNPSEELHSRFQAIIEEESQLIKGFEVLKDLPGETTDKHRIGLWVNTGLMADVLRSLERGAEGVGLYRSEVPFLLRERFPSEEEQRAIYREQLEAFAPRKVTMRTLDVGGDKSLSYFPIVEDNPFLGWRGIRVTLDHPEIFLVQVRAMLKANQGLNNLRIMLPMISSVTELEEALELLYRAHDELIEELGVELELPEIGVMIEVPAAVYQARDLAKRVSFLSVGSNDLTQYLLAVDRNNSRVASIFDPFHPAILQALQKVAEDAHAEGQQVSICGELAGNPLASPLLVAMGYDVLSMSASNLPKVKSVVRSLSYQQCQDLLQQAMQMDNSRDIRELLEQVLTDVGAHRMLNPVLDEGEAKPEHG</sequence>
<dbReference type="InterPro" id="IPR040442">
    <property type="entry name" value="Pyrv_kinase-like_dom_sf"/>
</dbReference>
<dbReference type="Pfam" id="PF02896">
    <property type="entry name" value="PEP-utilizers_C"/>
    <property type="match status" value="1"/>
</dbReference>
<evidence type="ECO:0000256" key="4">
    <source>
        <dbReference type="ARBA" id="ARBA00007837"/>
    </source>
</evidence>
<dbReference type="Gene3D" id="3.20.20.60">
    <property type="entry name" value="Phosphoenolpyruvate-binding domains"/>
    <property type="match status" value="1"/>
</dbReference>
<evidence type="ECO:0000259" key="14">
    <source>
        <dbReference type="SMART" id="SM00065"/>
    </source>
</evidence>
<evidence type="ECO:0000256" key="5">
    <source>
        <dbReference type="ARBA" id="ARBA00012232"/>
    </source>
</evidence>
<keyword evidence="12" id="KW-0418">Kinase</keyword>
<dbReference type="SUPFAM" id="SSF47831">
    <property type="entry name" value="Enzyme I of the PEP:sugar phosphotransferase system HPr-binding (sub)domain"/>
    <property type="match status" value="1"/>
</dbReference>
<keyword evidence="16" id="KW-1185">Reference proteome</keyword>
<dbReference type="InterPro" id="IPR023151">
    <property type="entry name" value="PEP_util_CS"/>
</dbReference>
<evidence type="ECO:0000256" key="3">
    <source>
        <dbReference type="ARBA" id="ARBA00004496"/>
    </source>
</evidence>
<dbReference type="AlphaFoldDB" id="A0A9J6RJM7"/>
<dbReference type="InterPro" id="IPR050499">
    <property type="entry name" value="PEP-utilizing_PTS_enzyme"/>
</dbReference>
<evidence type="ECO:0000256" key="7">
    <source>
        <dbReference type="ARBA" id="ARBA00022490"/>
    </source>
</evidence>
<dbReference type="Gene3D" id="3.50.30.10">
    <property type="entry name" value="Phosphohistidine domain"/>
    <property type="match status" value="1"/>
</dbReference>
<comment type="catalytic activity">
    <reaction evidence="1">
        <text>L-histidyl-[protein] + phosphoenolpyruvate = N(pros)-phospho-L-histidyl-[protein] + pyruvate</text>
        <dbReference type="Rhea" id="RHEA:23880"/>
        <dbReference type="Rhea" id="RHEA-COMP:9745"/>
        <dbReference type="Rhea" id="RHEA-COMP:9746"/>
        <dbReference type="ChEBI" id="CHEBI:15361"/>
        <dbReference type="ChEBI" id="CHEBI:29979"/>
        <dbReference type="ChEBI" id="CHEBI:58702"/>
        <dbReference type="ChEBI" id="CHEBI:64837"/>
        <dbReference type="EC" id="2.7.3.9"/>
    </reaction>
</comment>
<evidence type="ECO:0000256" key="8">
    <source>
        <dbReference type="ARBA" id="ARBA00022597"/>
    </source>
</evidence>
<dbReference type="GO" id="GO:0005737">
    <property type="term" value="C:cytoplasm"/>
    <property type="evidence" value="ECO:0007669"/>
    <property type="project" value="UniProtKB-SubCell"/>
</dbReference>
<keyword evidence="11" id="KW-0479">Metal-binding</keyword>
<dbReference type="GO" id="GO:0016301">
    <property type="term" value="F:kinase activity"/>
    <property type="evidence" value="ECO:0007669"/>
    <property type="project" value="UniProtKB-KW"/>
</dbReference>
<evidence type="ECO:0000256" key="2">
    <source>
        <dbReference type="ARBA" id="ARBA00001946"/>
    </source>
</evidence>
<evidence type="ECO:0000256" key="11">
    <source>
        <dbReference type="ARBA" id="ARBA00022723"/>
    </source>
</evidence>
<dbReference type="PANTHER" id="PTHR46244">
    <property type="entry name" value="PHOSPHOENOLPYRUVATE-PROTEIN PHOSPHOTRANSFERASE"/>
    <property type="match status" value="1"/>
</dbReference>
<keyword evidence="8" id="KW-0762">Sugar transport</keyword>
<proteinExistence type="inferred from homology"/>